<gene>
    <name evidence="4" type="ORF">RJ640_005001</name>
</gene>
<dbReference type="Proteomes" id="UP001187471">
    <property type="component" value="Unassembled WGS sequence"/>
</dbReference>
<evidence type="ECO:0000313" key="4">
    <source>
        <dbReference type="EMBL" id="KAK2971981.1"/>
    </source>
</evidence>
<comment type="subcellular location">
    <subcellularLocation>
        <location evidence="1">Nucleus</location>
    </subcellularLocation>
</comment>
<dbReference type="InterPro" id="IPR035979">
    <property type="entry name" value="RBD_domain_sf"/>
</dbReference>
<feature type="compositionally biased region" description="Basic and acidic residues" evidence="3">
    <location>
        <begin position="196"/>
        <end position="208"/>
    </location>
</feature>
<dbReference type="Gene3D" id="3.30.70.330">
    <property type="match status" value="1"/>
</dbReference>
<dbReference type="EMBL" id="JAVXUO010002540">
    <property type="protein sequence ID" value="KAK2971981.1"/>
    <property type="molecule type" value="Genomic_DNA"/>
</dbReference>
<organism evidence="4 5">
    <name type="scientific">Escallonia rubra</name>
    <dbReference type="NCBI Taxonomy" id="112253"/>
    <lineage>
        <taxon>Eukaryota</taxon>
        <taxon>Viridiplantae</taxon>
        <taxon>Streptophyta</taxon>
        <taxon>Embryophyta</taxon>
        <taxon>Tracheophyta</taxon>
        <taxon>Spermatophyta</taxon>
        <taxon>Magnoliopsida</taxon>
        <taxon>eudicotyledons</taxon>
        <taxon>Gunneridae</taxon>
        <taxon>Pentapetalae</taxon>
        <taxon>asterids</taxon>
        <taxon>campanulids</taxon>
        <taxon>Escalloniales</taxon>
        <taxon>Escalloniaceae</taxon>
        <taxon>Escallonia</taxon>
    </lineage>
</organism>
<accession>A0AA88R366</accession>
<dbReference type="GO" id="GO:0003676">
    <property type="term" value="F:nucleic acid binding"/>
    <property type="evidence" value="ECO:0007669"/>
    <property type="project" value="InterPro"/>
</dbReference>
<reference evidence="4" key="1">
    <citation type="submission" date="2022-12" db="EMBL/GenBank/DDBJ databases">
        <title>Draft genome assemblies for two species of Escallonia (Escalloniales).</title>
        <authorList>
            <person name="Chanderbali A."/>
            <person name="Dervinis C."/>
            <person name="Anghel I."/>
            <person name="Soltis D."/>
            <person name="Soltis P."/>
            <person name="Zapata F."/>
        </authorList>
    </citation>
    <scope>NUCLEOTIDE SEQUENCE</scope>
    <source>
        <strain evidence="4">UCBG92.1500</strain>
        <tissue evidence="4">Leaf</tissue>
    </source>
</reference>
<dbReference type="GO" id="GO:0005634">
    <property type="term" value="C:nucleus"/>
    <property type="evidence" value="ECO:0007669"/>
    <property type="project" value="UniProtKB-SubCell"/>
</dbReference>
<dbReference type="PANTHER" id="PTHR45843">
    <property type="entry name" value="PEPTIDYL-PROLYL CIS-TRANS ISOMERASE-LIKE 4"/>
    <property type="match status" value="1"/>
</dbReference>
<evidence type="ECO:0000313" key="5">
    <source>
        <dbReference type="Proteomes" id="UP001187471"/>
    </source>
</evidence>
<dbReference type="SUPFAM" id="SSF54928">
    <property type="entry name" value="RNA-binding domain, RBD"/>
    <property type="match status" value="1"/>
</dbReference>
<feature type="compositionally biased region" description="Basic residues" evidence="3">
    <location>
        <begin position="289"/>
        <end position="298"/>
    </location>
</feature>
<protein>
    <submittedName>
        <fullName evidence="4">Uncharacterized protein</fullName>
    </submittedName>
</protein>
<feature type="region of interest" description="Disordered" evidence="3">
    <location>
        <begin position="88"/>
        <end position="298"/>
    </location>
</feature>
<evidence type="ECO:0000256" key="1">
    <source>
        <dbReference type="ARBA" id="ARBA00004123"/>
    </source>
</evidence>
<dbReference type="PANTHER" id="PTHR45843:SF1">
    <property type="entry name" value="PEPTIDYL-PROLYL CIS-TRANS ISOMERASE-LIKE 4"/>
    <property type="match status" value="1"/>
</dbReference>
<dbReference type="AlphaFoldDB" id="A0AA88R366"/>
<keyword evidence="5" id="KW-1185">Reference proteome</keyword>
<proteinExistence type="predicted"/>
<evidence type="ECO:0000256" key="3">
    <source>
        <dbReference type="SAM" id="MobiDB-lite"/>
    </source>
</evidence>
<feature type="compositionally biased region" description="Basic and acidic residues" evidence="3">
    <location>
        <begin position="139"/>
        <end position="163"/>
    </location>
</feature>
<feature type="compositionally biased region" description="Basic and acidic residues" evidence="3">
    <location>
        <begin position="235"/>
        <end position="288"/>
    </location>
</feature>
<sequence>MLVSGSAAWVVGGGGVEYESKEACEQAYFKMDNALIDDRRIHVDFSQSVSKLWSQYRRKDHLKGTDHIAKDCTGSPTANHQAEKFILKDGNAQRGGDGSSRYEMVFDGETSESPRRHKRRRDHEIRDPTEKQNSGQSNYREKESRDAHRLDDRRGHGKDERYRGGRTSPSSRRERDHKERDEWDHKRSGHGGSRRGRGEMTEYTERSTDYNSRATRSEREHTKRRADYDDEDDQRADGSRRKKRDDDHGRDNADKNGRTSMVEERDYGKRSKNERVYDKRSGERDYDRNRRRGVEKRK</sequence>
<name>A0AA88R366_9ASTE</name>
<dbReference type="InterPro" id="IPR035542">
    <property type="entry name" value="CRIP"/>
</dbReference>
<dbReference type="InterPro" id="IPR012677">
    <property type="entry name" value="Nucleotide-bd_a/b_plait_sf"/>
</dbReference>
<feature type="compositionally biased region" description="Basic and acidic residues" evidence="3">
    <location>
        <begin position="215"/>
        <end position="227"/>
    </location>
</feature>
<evidence type="ECO:0000256" key="2">
    <source>
        <dbReference type="ARBA" id="ARBA00023242"/>
    </source>
</evidence>
<keyword evidence="2" id="KW-0539">Nucleus</keyword>
<comment type="caution">
    <text evidence="4">The sequence shown here is derived from an EMBL/GenBank/DDBJ whole genome shotgun (WGS) entry which is preliminary data.</text>
</comment>
<feature type="compositionally biased region" description="Basic and acidic residues" evidence="3">
    <location>
        <begin position="171"/>
        <end position="186"/>
    </location>
</feature>